<dbReference type="InterPro" id="IPR001611">
    <property type="entry name" value="Leu-rich_rpt"/>
</dbReference>
<dbReference type="OMA" id="GFREDPH"/>
<proteinExistence type="predicted"/>
<dbReference type="GeneID" id="110977695"/>
<evidence type="ECO:0000313" key="4">
    <source>
        <dbReference type="Proteomes" id="UP000694845"/>
    </source>
</evidence>
<dbReference type="Pfam" id="PF25372">
    <property type="entry name" value="DUF7885"/>
    <property type="match status" value="1"/>
</dbReference>
<dbReference type="AlphaFoldDB" id="A0A8B7Y5U9"/>
<name>A0A8B7Y5U9_ACAPL</name>
<reference evidence="5" key="1">
    <citation type="submission" date="2025-08" db="UniProtKB">
        <authorList>
            <consortium name="RefSeq"/>
        </authorList>
    </citation>
    <scope>IDENTIFICATION</scope>
</reference>
<dbReference type="Gene3D" id="3.80.10.10">
    <property type="entry name" value="Ribonuclease Inhibitor"/>
    <property type="match status" value="2"/>
</dbReference>
<sequence>MFVRRWLHKRRVRDKRPGGRKADEAPTAERGSSAKPTGEQTAGIISARSLPQPSGPVADADAVTNSTSNRCVVQPTPRQRSNLCNLPDELLLRIVSFIYPLDKTFMCLKLTCKRLHAITEDPTLYQLTTLTVPSRCLFSFAVLQRVLDVSGEALIGLDLSGCEDITNYTLFRIAAHCGKLKRLSLSRCKQITNGGLKVIGSYLTQLQELDVSFCPFITCAGVVHLFKMIGRTLVTINLNDCLGFREDPHRLVSLAFFCSSLRHLSVGWSRDLVKLNPLLDMDLDRLTQGCTQLEYLDVSHSHSTNGSMQSIARNCPVLTTLIARQCFLQDTGLEHIGQGMNKLEWLDLTDCWYVTDAGLGSVASGCPRLRVVILTRCHEIRGTGVVKVAAGCLQLEKFVLKQCFRVDDHAIECLGLSAQRLRHLDLSCNQNVTVETVRKIREARGGGLSIVTDGCPRVPRGGAASRFLFSKNDSNCLMVWETAV</sequence>
<feature type="region of interest" description="Disordered" evidence="2">
    <location>
        <begin position="1"/>
        <end position="41"/>
    </location>
</feature>
<dbReference type="OrthoDB" id="550575at2759"/>
<accession>A0A8B7Y5U9</accession>
<protein>
    <submittedName>
        <fullName evidence="5">F-box/LRR-repeat protein 2-like</fullName>
    </submittedName>
</protein>
<dbReference type="Pfam" id="PF13516">
    <property type="entry name" value="LRR_6"/>
    <property type="match status" value="1"/>
</dbReference>
<dbReference type="SUPFAM" id="SSF81383">
    <property type="entry name" value="F-box domain"/>
    <property type="match status" value="1"/>
</dbReference>
<dbReference type="GO" id="GO:0019005">
    <property type="term" value="C:SCF ubiquitin ligase complex"/>
    <property type="evidence" value="ECO:0007669"/>
    <property type="project" value="TreeGrafter"/>
</dbReference>
<dbReference type="Proteomes" id="UP000694845">
    <property type="component" value="Unplaced"/>
</dbReference>
<dbReference type="InterPro" id="IPR032675">
    <property type="entry name" value="LRR_dom_sf"/>
</dbReference>
<feature type="compositionally biased region" description="Basic and acidic residues" evidence="2">
    <location>
        <begin position="15"/>
        <end position="24"/>
    </location>
</feature>
<dbReference type="GO" id="GO:0031146">
    <property type="term" value="P:SCF-dependent proteasomal ubiquitin-dependent protein catabolic process"/>
    <property type="evidence" value="ECO:0007669"/>
    <property type="project" value="TreeGrafter"/>
</dbReference>
<gene>
    <name evidence="5" type="primary">LOC110977695</name>
</gene>
<dbReference type="SMART" id="SM00367">
    <property type="entry name" value="LRR_CC"/>
    <property type="match status" value="9"/>
</dbReference>
<dbReference type="PROSITE" id="PS50181">
    <property type="entry name" value="FBOX"/>
    <property type="match status" value="1"/>
</dbReference>
<dbReference type="InterPro" id="IPR001810">
    <property type="entry name" value="F-box_dom"/>
</dbReference>
<dbReference type="PANTHER" id="PTHR13318">
    <property type="entry name" value="PARTNER OF PAIRED, ISOFORM B-RELATED"/>
    <property type="match status" value="1"/>
</dbReference>
<evidence type="ECO:0000256" key="2">
    <source>
        <dbReference type="SAM" id="MobiDB-lite"/>
    </source>
</evidence>
<evidence type="ECO:0000259" key="3">
    <source>
        <dbReference type="PROSITE" id="PS50181"/>
    </source>
</evidence>
<dbReference type="InterPro" id="IPR036047">
    <property type="entry name" value="F-box-like_dom_sf"/>
</dbReference>
<evidence type="ECO:0000256" key="1">
    <source>
        <dbReference type="ARBA" id="ARBA00022786"/>
    </source>
</evidence>
<keyword evidence="1" id="KW-0833">Ubl conjugation pathway</keyword>
<dbReference type="KEGG" id="aplc:110977695"/>
<evidence type="ECO:0000313" key="5">
    <source>
        <dbReference type="RefSeq" id="XP_022087725.1"/>
    </source>
</evidence>
<feature type="compositionally biased region" description="Basic residues" evidence="2">
    <location>
        <begin position="1"/>
        <end position="14"/>
    </location>
</feature>
<organism evidence="4 5">
    <name type="scientific">Acanthaster planci</name>
    <name type="common">Crown-of-thorns starfish</name>
    <dbReference type="NCBI Taxonomy" id="133434"/>
    <lineage>
        <taxon>Eukaryota</taxon>
        <taxon>Metazoa</taxon>
        <taxon>Echinodermata</taxon>
        <taxon>Eleutherozoa</taxon>
        <taxon>Asterozoa</taxon>
        <taxon>Asteroidea</taxon>
        <taxon>Valvatacea</taxon>
        <taxon>Valvatida</taxon>
        <taxon>Acanthasteridae</taxon>
        <taxon>Acanthaster</taxon>
    </lineage>
</organism>
<feature type="domain" description="F-box" evidence="3">
    <location>
        <begin position="80"/>
        <end position="128"/>
    </location>
</feature>
<dbReference type="InterPro" id="IPR006553">
    <property type="entry name" value="Leu-rich_rpt_Cys-con_subtyp"/>
</dbReference>
<keyword evidence="4" id="KW-1185">Reference proteome</keyword>
<dbReference type="RefSeq" id="XP_022087725.1">
    <property type="nucleotide sequence ID" value="XM_022232033.1"/>
</dbReference>
<dbReference type="Pfam" id="PF12937">
    <property type="entry name" value="F-box-like"/>
    <property type="match status" value="1"/>
</dbReference>
<dbReference type="InterPro" id="IPR057207">
    <property type="entry name" value="FBXL15_LRR"/>
</dbReference>
<dbReference type="SUPFAM" id="SSF52047">
    <property type="entry name" value="RNI-like"/>
    <property type="match status" value="1"/>
</dbReference>